<feature type="compositionally biased region" description="Basic and acidic residues" evidence="1">
    <location>
        <begin position="1"/>
        <end position="15"/>
    </location>
</feature>
<dbReference type="OrthoDB" id="202693at2157"/>
<proteinExistence type="predicted"/>
<keyword evidence="2" id="KW-1133">Transmembrane helix</keyword>
<name>M0LRU8_9EURY</name>
<evidence type="ECO:0000256" key="1">
    <source>
        <dbReference type="SAM" id="MobiDB-lite"/>
    </source>
</evidence>
<feature type="compositionally biased region" description="Acidic residues" evidence="1">
    <location>
        <begin position="16"/>
        <end position="25"/>
    </location>
</feature>
<organism evidence="3 4">
    <name type="scientific">Halococcus hamelinensis 100A6</name>
    <dbReference type="NCBI Taxonomy" id="1132509"/>
    <lineage>
        <taxon>Archaea</taxon>
        <taxon>Methanobacteriati</taxon>
        <taxon>Methanobacteriota</taxon>
        <taxon>Stenosarchaea group</taxon>
        <taxon>Halobacteria</taxon>
        <taxon>Halobacteriales</taxon>
        <taxon>Halococcaceae</taxon>
        <taxon>Halococcus</taxon>
    </lineage>
</organism>
<dbReference type="RefSeq" id="WP_007695936.1">
    <property type="nucleotide sequence ID" value="NZ_AJRK01000048.1"/>
</dbReference>
<evidence type="ECO:0000313" key="4">
    <source>
        <dbReference type="Proteomes" id="UP000011566"/>
    </source>
</evidence>
<reference evidence="3 4" key="1">
    <citation type="journal article" date="2014" name="PLoS Genet.">
        <title>Phylogenetically driven sequencing of extremely halophilic archaea reveals strategies for static and dynamic osmo-response.</title>
        <authorList>
            <person name="Becker E.A."/>
            <person name="Seitzer P.M."/>
            <person name="Tritt A."/>
            <person name="Larsen D."/>
            <person name="Krusor M."/>
            <person name="Yao A.I."/>
            <person name="Wu D."/>
            <person name="Madern D."/>
            <person name="Eisen J.A."/>
            <person name="Darling A.E."/>
            <person name="Facciotti M.T."/>
        </authorList>
    </citation>
    <scope>NUCLEOTIDE SEQUENCE [LARGE SCALE GENOMIC DNA]</scope>
    <source>
        <strain evidence="3 4">100A6</strain>
    </source>
</reference>
<keyword evidence="2" id="KW-0812">Transmembrane</keyword>
<accession>M0LRU8</accession>
<feature type="transmembrane region" description="Helical" evidence="2">
    <location>
        <begin position="92"/>
        <end position="112"/>
    </location>
</feature>
<keyword evidence="4" id="KW-1185">Reference proteome</keyword>
<feature type="compositionally biased region" description="Basic and acidic residues" evidence="1">
    <location>
        <begin position="27"/>
        <end position="45"/>
    </location>
</feature>
<keyword evidence="2" id="KW-0472">Membrane</keyword>
<sequence>MSRESEANDEARTERETEEPDETDVGDPVREGADASTSRDRTATVDDVETLRSDVVAFAEEVEDRIVKRNDLESELKGYVRTRQRSGHARGWGPYLVLLYGTAMTIGAFFYLEGGWAILAMLVVWLSTLGLYALMVLVGFASAALDAPGRLADRVRDFRS</sequence>
<dbReference type="EMBL" id="AOMB01000043">
    <property type="protein sequence ID" value="EMA35823.1"/>
    <property type="molecule type" value="Genomic_DNA"/>
</dbReference>
<protein>
    <submittedName>
        <fullName evidence="3">Uncharacterized protein</fullName>
    </submittedName>
</protein>
<feature type="transmembrane region" description="Helical" evidence="2">
    <location>
        <begin position="118"/>
        <end position="145"/>
    </location>
</feature>
<gene>
    <name evidence="3" type="ORF">C447_16744</name>
</gene>
<dbReference type="Proteomes" id="UP000011566">
    <property type="component" value="Unassembled WGS sequence"/>
</dbReference>
<evidence type="ECO:0000256" key="2">
    <source>
        <dbReference type="SAM" id="Phobius"/>
    </source>
</evidence>
<comment type="caution">
    <text evidence="3">The sequence shown here is derived from an EMBL/GenBank/DDBJ whole genome shotgun (WGS) entry which is preliminary data.</text>
</comment>
<dbReference type="AlphaFoldDB" id="M0LRU8"/>
<dbReference type="PATRIC" id="fig|1132509.6.peg.3884"/>
<evidence type="ECO:0000313" key="3">
    <source>
        <dbReference type="EMBL" id="EMA35823.1"/>
    </source>
</evidence>
<feature type="region of interest" description="Disordered" evidence="1">
    <location>
        <begin position="1"/>
        <end position="45"/>
    </location>
</feature>
<dbReference type="eggNOG" id="arCOG07870">
    <property type="taxonomic scope" value="Archaea"/>
</dbReference>